<dbReference type="GO" id="GO:0006261">
    <property type="term" value="P:DNA-templated DNA replication"/>
    <property type="evidence" value="ECO:0007669"/>
    <property type="project" value="TreeGrafter"/>
</dbReference>
<evidence type="ECO:0000256" key="3">
    <source>
        <dbReference type="ARBA" id="ARBA00022679"/>
    </source>
</evidence>
<evidence type="ECO:0000259" key="10">
    <source>
        <dbReference type="Pfam" id="PF21694"/>
    </source>
</evidence>
<dbReference type="PANTHER" id="PTHR34388:SF1">
    <property type="entry name" value="DNA POLYMERASE III SUBUNIT DELTA"/>
    <property type="match status" value="1"/>
</dbReference>
<keyword evidence="12" id="KW-1185">Reference proteome</keyword>
<comment type="catalytic activity">
    <reaction evidence="8">
        <text>DNA(n) + a 2'-deoxyribonucleoside 5'-triphosphate = DNA(n+1) + diphosphate</text>
        <dbReference type="Rhea" id="RHEA:22508"/>
        <dbReference type="Rhea" id="RHEA-COMP:17339"/>
        <dbReference type="Rhea" id="RHEA-COMP:17340"/>
        <dbReference type="ChEBI" id="CHEBI:33019"/>
        <dbReference type="ChEBI" id="CHEBI:61560"/>
        <dbReference type="ChEBI" id="CHEBI:173112"/>
        <dbReference type="EC" id="2.7.7.7"/>
    </reaction>
</comment>
<dbReference type="SUPFAM" id="SSF48019">
    <property type="entry name" value="post-AAA+ oligomerization domain-like"/>
    <property type="match status" value="1"/>
</dbReference>
<dbReference type="eggNOG" id="COG1466">
    <property type="taxonomic scope" value="Bacteria"/>
</dbReference>
<dbReference type="InterPro" id="IPR005790">
    <property type="entry name" value="DNA_polIII_delta"/>
</dbReference>
<evidence type="ECO:0000256" key="6">
    <source>
        <dbReference type="ARBA" id="ARBA00022932"/>
    </source>
</evidence>
<dbReference type="AlphaFoldDB" id="A0A069RLH4"/>
<dbReference type="Pfam" id="PF06144">
    <property type="entry name" value="DNA_pol3_delta"/>
    <property type="match status" value="1"/>
</dbReference>
<protein>
    <recommendedName>
        <fullName evidence="2">DNA polymerase III subunit delta</fullName>
        <ecNumber evidence="1">2.7.7.7</ecNumber>
    </recommendedName>
</protein>
<reference evidence="11 12" key="1">
    <citation type="submission" date="2014-03" db="EMBL/GenBank/DDBJ databases">
        <title>Genome sequence of Clostridium litorale W6, DSM 5388.</title>
        <authorList>
            <person name="Poehlein A."/>
            <person name="Jagirdar A."/>
            <person name="Khonsari B."/>
            <person name="Chibani C.M."/>
            <person name="Gutierrez Gutierrez D.A."/>
            <person name="Davydova E."/>
            <person name="Alghaithi H.S."/>
            <person name="Nair K.P."/>
            <person name="Dhamotharan K."/>
            <person name="Chandran L."/>
            <person name="G W."/>
            <person name="Daniel R."/>
        </authorList>
    </citation>
    <scope>NUCLEOTIDE SEQUENCE [LARGE SCALE GENOMIC DNA]</scope>
    <source>
        <strain evidence="11 12">W6</strain>
    </source>
</reference>
<accession>A0A069RLH4</accession>
<dbReference type="Proteomes" id="UP000027946">
    <property type="component" value="Unassembled WGS sequence"/>
</dbReference>
<keyword evidence="6" id="KW-0239">DNA-directed DNA polymerase</keyword>
<evidence type="ECO:0000256" key="5">
    <source>
        <dbReference type="ARBA" id="ARBA00022705"/>
    </source>
</evidence>
<dbReference type="NCBIfam" id="TIGR01128">
    <property type="entry name" value="holA"/>
    <property type="match status" value="1"/>
</dbReference>
<dbReference type="PANTHER" id="PTHR34388">
    <property type="entry name" value="DNA POLYMERASE III SUBUNIT DELTA"/>
    <property type="match status" value="1"/>
</dbReference>
<comment type="similarity">
    <text evidence="7">Belongs to the DNA polymerase HolA subunit family.</text>
</comment>
<evidence type="ECO:0000256" key="2">
    <source>
        <dbReference type="ARBA" id="ARBA00017703"/>
    </source>
</evidence>
<feature type="domain" description="DNA polymerase III delta subunit-like C-terminal" evidence="10">
    <location>
        <begin position="221"/>
        <end position="340"/>
    </location>
</feature>
<proteinExistence type="inferred from homology"/>
<dbReference type="InterPro" id="IPR048466">
    <property type="entry name" value="DNA_pol3_delta-like_C"/>
</dbReference>
<evidence type="ECO:0000313" key="12">
    <source>
        <dbReference type="Proteomes" id="UP000027946"/>
    </source>
</evidence>
<dbReference type="InterPro" id="IPR027417">
    <property type="entry name" value="P-loop_NTPase"/>
</dbReference>
<dbReference type="GO" id="GO:0003677">
    <property type="term" value="F:DNA binding"/>
    <property type="evidence" value="ECO:0007669"/>
    <property type="project" value="InterPro"/>
</dbReference>
<name>A0A069RLH4_PEPLI</name>
<evidence type="ECO:0000256" key="7">
    <source>
        <dbReference type="ARBA" id="ARBA00034754"/>
    </source>
</evidence>
<feature type="domain" description="DNA polymerase III delta N-terminal" evidence="9">
    <location>
        <begin position="19"/>
        <end position="132"/>
    </location>
</feature>
<dbReference type="Pfam" id="PF21694">
    <property type="entry name" value="DNA_pol3_delta_C"/>
    <property type="match status" value="1"/>
</dbReference>
<evidence type="ECO:0000256" key="4">
    <source>
        <dbReference type="ARBA" id="ARBA00022695"/>
    </source>
</evidence>
<evidence type="ECO:0000313" key="11">
    <source>
        <dbReference type="EMBL" id="KDR95052.1"/>
    </source>
</evidence>
<dbReference type="Gene3D" id="1.10.8.60">
    <property type="match status" value="1"/>
</dbReference>
<evidence type="ECO:0000256" key="8">
    <source>
        <dbReference type="ARBA" id="ARBA00049244"/>
    </source>
</evidence>
<gene>
    <name evidence="11" type="primary">holA</name>
    <name evidence="11" type="ORF">CLIT_11c00810</name>
</gene>
<dbReference type="RefSeq" id="WP_038264936.1">
    <property type="nucleotide sequence ID" value="NZ_FSRH01000002.1"/>
</dbReference>
<dbReference type="Gene3D" id="3.40.50.300">
    <property type="entry name" value="P-loop containing nucleotide triphosphate hydrolases"/>
    <property type="match status" value="1"/>
</dbReference>
<dbReference type="InterPro" id="IPR008921">
    <property type="entry name" value="DNA_pol3_clamp-load_cplx_C"/>
</dbReference>
<dbReference type="OrthoDB" id="9775929at2"/>
<dbReference type="Gene3D" id="1.20.272.10">
    <property type="match status" value="1"/>
</dbReference>
<keyword evidence="5" id="KW-0235">DNA replication</keyword>
<sequence length="345" mass="38743">MQLKDIKRDIVENKMDRVYLVHGRESYMIDEIVKMLKESLNPGMLDFNLKVIEGESAGFSDIVESVETLPFMDEKRITIVRELPLLKSGKNSWSEDDEARLLKYIENIPTTSVLAFVSQEGIDKRKKPVKHIIKFGSEVCCDKLRGSELIGWVKGRFESSGLSISNSDIIYFLKICDYESKNSPKTLRDVENDIMKISSYLSGGKEVTRAAMDKLSAASLENDIFRLVDCIGTRKGAQAVKILDDMLLQGTSGIMVLSMIGKQFRIMFQAKELKDLGYSQSAIAQKVDAHQFVVKKALAEGLKFTPGQIKDILNECSNIDQLIKTGLIQEKIGIEVLISQLCSKK</sequence>
<dbReference type="InterPro" id="IPR010372">
    <property type="entry name" value="DNA_pol3_delta_N"/>
</dbReference>
<keyword evidence="3 11" id="KW-0808">Transferase</keyword>
<evidence type="ECO:0000256" key="1">
    <source>
        <dbReference type="ARBA" id="ARBA00012417"/>
    </source>
</evidence>
<organism evidence="11 12">
    <name type="scientific">Peptoclostridium litorale DSM 5388</name>
    <dbReference type="NCBI Taxonomy" id="1121324"/>
    <lineage>
        <taxon>Bacteria</taxon>
        <taxon>Bacillati</taxon>
        <taxon>Bacillota</taxon>
        <taxon>Clostridia</taxon>
        <taxon>Peptostreptococcales</taxon>
        <taxon>Peptoclostridiaceae</taxon>
        <taxon>Peptoclostridium</taxon>
    </lineage>
</organism>
<evidence type="ECO:0000259" key="9">
    <source>
        <dbReference type="Pfam" id="PF06144"/>
    </source>
</evidence>
<dbReference type="EMBL" id="JJMM01000011">
    <property type="protein sequence ID" value="KDR95052.1"/>
    <property type="molecule type" value="Genomic_DNA"/>
</dbReference>
<comment type="caution">
    <text evidence="11">The sequence shown here is derived from an EMBL/GenBank/DDBJ whole genome shotgun (WGS) entry which is preliminary data.</text>
</comment>
<dbReference type="STRING" id="1121324.CLIT_11c00810"/>
<dbReference type="EC" id="2.7.7.7" evidence="1"/>
<dbReference type="GO" id="GO:0009360">
    <property type="term" value="C:DNA polymerase III complex"/>
    <property type="evidence" value="ECO:0007669"/>
    <property type="project" value="InterPro"/>
</dbReference>
<dbReference type="GO" id="GO:0003887">
    <property type="term" value="F:DNA-directed DNA polymerase activity"/>
    <property type="evidence" value="ECO:0007669"/>
    <property type="project" value="UniProtKB-KW"/>
</dbReference>
<keyword evidence="4 11" id="KW-0548">Nucleotidyltransferase</keyword>
<dbReference type="SUPFAM" id="SSF52540">
    <property type="entry name" value="P-loop containing nucleoside triphosphate hydrolases"/>
    <property type="match status" value="1"/>
</dbReference>